<dbReference type="CDD" id="cd00075">
    <property type="entry name" value="HATPase"/>
    <property type="match status" value="1"/>
</dbReference>
<feature type="transmembrane region" description="Helical" evidence="9">
    <location>
        <begin position="12"/>
        <end position="33"/>
    </location>
</feature>
<dbReference type="PANTHER" id="PTHR43065">
    <property type="entry name" value="SENSOR HISTIDINE KINASE"/>
    <property type="match status" value="1"/>
</dbReference>
<dbReference type="CDD" id="cd00082">
    <property type="entry name" value="HisKA"/>
    <property type="match status" value="1"/>
</dbReference>
<feature type="transmembrane region" description="Helical" evidence="9">
    <location>
        <begin position="45"/>
        <end position="67"/>
    </location>
</feature>
<evidence type="ECO:0000256" key="5">
    <source>
        <dbReference type="ARBA" id="ARBA00022741"/>
    </source>
</evidence>
<keyword evidence="9" id="KW-0472">Membrane</keyword>
<dbReference type="GO" id="GO:0005524">
    <property type="term" value="F:ATP binding"/>
    <property type="evidence" value="ECO:0007669"/>
    <property type="project" value="UniProtKB-KW"/>
</dbReference>
<evidence type="ECO:0000313" key="12">
    <source>
        <dbReference type="Proteomes" id="UP000178187"/>
    </source>
</evidence>
<dbReference type="SUPFAM" id="SSF55874">
    <property type="entry name" value="ATPase domain of HSP90 chaperone/DNA topoisomerase II/histidine kinase"/>
    <property type="match status" value="1"/>
</dbReference>
<dbReference type="AlphaFoldDB" id="A0A1G1L2L0"/>
<keyword evidence="7" id="KW-0067">ATP-binding</keyword>
<feature type="transmembrane region" description="Helical" evidence="9">
    <location>
        <begin position="73"/>
        <end position="93"/>
    </location>
</feature>
<dbReference type="Gene3D" id="1.10.287.130">
    <property type="match status" value="1"/>
</dbReference>
<comment type="caution">
    <text evidence="11">The sequence shown here is derived from an EMBL/GenBank/DDBJ whole genome shotgun (WGS) entry which is preliminary data.</text>
</comment>
<accession>A0A1G1L2L0</accession>
<dbReference type="PANTHER" id="PTHR43065:SF10">
    <property type="entry name" value="PEROXIDE STRESS-ACTIVATED HISTIDINE KINASE MAK3"/>
    <property type="match status" value="1"/>
</dbReference>
<evidence type="ECO:0000256" key="2">
    <source>
        <dbReference type="ARBA" id="ARBA00012438"/>
    </source>
</evidence>
<comment type="catalytic activity">
    <reaction evidence="1">
        <text>ATP + protein L-histidine = ADP + protein N-phospho-L-histidine.</text>
        <dbReference type="EC" id="2.7.13.3"/>
    </reaction>
</comment>
<evidence type="ECO:0000256" key="7">
    <source>
        <dbReference type="ARBA" id="ARBA00022840"/>
    </source>
</evidence>
<dbReference type="PRINTS" id="PR00344">
    <property type="entry name" value="BCTRLSENSOR"/>
</dbReference>
<dbReference type="InterPro" id="IPR004358">
    <property type="entry name" value="Sig_transdc_His_kin-like_C"/>
</dbReference>
<dbReference type="InterPro" id="IPR003594">
    <property type="entry name" value="HATPase_dom"/>
</dbReference>
<feature type="domain" description="Histidine kinase" evidence="10">
    <location>
        <begin position="121"/>
        <end position="379"/>
    </location>
</feature>
<keyword evidence="6" id="KW-0418">Kinase</keyword>
<dbReference type="SMART" id="SM00388">
    <property type="entry name" value="HisKA"/>
    <property type="match status" value="1"/>
</dbReference>
<evidence type="ECO:0000259" key="10">
    <source>
        <dbReference type="PROSITE" id="PS50109"/>
    </source>
</evidence>
<dbReference type="Pfam" id="PF02518">
    <property type="entry name" value="HATPase_c"/>
    <property type="match status" value="1"/>
</dbReference>
<keyword evidence="9" id="KW-0812">Transmembrane</keyword>
<keyword evidence="5" id="KW-0547">Nucleotide-binding</keyword>
<proteinExistence type="predicted"/>
<keyword evidence="3" id="KW-0597">Phosphoprotein</keyword>
<dbReference type="GO" id="GO:0000155">
    <property type="term" value="F:phosphorelay sensor kinase activity"/>
    <property type="evidence" value="ECO:0007669"/>
    <property type="project" value="InterPro"/>
</dbReference>
<evidence type="ECO:0000256" key="9">
    <source>
        <dbReference type="SAM" id="Phobius"/>
    </source>
</evidence>
<evidence type="ECO:0000256" key="1">
    <source>
        <dbReference type="ARBA" id="ARBA00000085"/>
    </source>
</evidence>
<protein>
    <recommendedName>
        <fullName evidence="2">histidine kinase</fullName>
        <ecNumber evidence="2">2.7.13.3</ecNumber>
    </recommendedName>
</protein>
<reference evidence="11 12" key="1">
    <citation type="journal article" date="2016" name="Nat. Commun.">
        <title>Thousands of microbial genomes shed light on interconnected biogeochemical processes in an aquifer system.</title>
        <authorList>
            <person name="Anantharaman K."/>
            <person name="Brown C.T."/>
            <person name="Hug L.A."/>
            <person name="Sharon I."/>
            <person name="Castelle C.J."/>
            <person name="Probst A.J."/>
            <person name="Thomas B.C."/>
            <person name="Singh A."/>
            <person name="Wilkins M.J."/>
            <person name="Karaoz U."/>
            <person name="Brodie E.L."/>
            <person name="Williams K.H."/>
            <person name="Hubbard S.S."/>
            <person name="Banfield J.F."/>
        </authorList>
    </citation>
    <scope>NUCLEOTIDE SEQUENCE [LARGE SCALE GENOMIC DNA]</scope>
</reference>
<evidence type="ECO:0000313" key="11">
    <source>
        <dbReference type="EMBL" id="OGW99381.1"/>
    </source>
</evidence>
<keyword evidence="4" id="KW-0808">Transferase</keyword>
<keyword evidence="8" id="KW-0902">Two-component regulatory system</keyword>
<evidence type="ECO:0000256" key="8">
    <source>
        <dbReference type="ARBA" id="ARBA00023012"/>
    </source>
</evidence>
<sequence length="380" mass="42973">MFEFSHFAHYGPVFHVEFAVFYTAVPFAFYLLVKRMRLLRGPEQTQMLGFMIATLTGFIGGSLSFFPVYDIRIPQYGIFIMPIYPFVMAYFMMRYHLFDIEAIADAFQKEKLATIGLLAASVNHEIKNPLHALRGRVEVEIERWKEGSPDHDPLESFEKMLFQIDRITNVITTLNHFAKPCADQKGSQLPDALLAEAVKMVLDLVAYQFSLEKISVRNQIPENLPRVKIDQHELEQILFNLIVNACQAMPEGGEIAIRVEVCYCEPQRPACRTGRGVAISERRLLARRGMWRASRPVFGGPPRNDTGTVVLTILDTGTGIFHDQLKHLFEPFRTTKGEQGTGLGLYITKQLVERSGGKITVESDAGKGTTFVIEFMMAEG</sequence>
<evidence type="ECO:0000256" key="4">
    <source>
        <dbReference type="ARBA" id="ARBA00022679"/>
    </source>
</evidence>
<dbReference type="InterPro" id="IPR036097">
    <property type="entry name" value="HisK_dim/P_sf"/>
</dbReference>
<evidence type="ECO:0000256" key="6">
    <source>
        <dbReference type="ARBA" id="ARBA00022777"/>
    </source>
</evidence>
<dbReference type="Gene3D" id="3.30.565.10">
    <property type="entry name" value="Histidine kinase-like ATPase, C-terminal domain"/>
    <property type="match status" value="1"/>
</dbReference>
<dbReference type="EMBL" id="MHFR01000008">
    <property type="protein sequence ID" value="OGW99381.1"/>
    <property type="molecule type" value="Genomic_DNA"/>
</dbReference>
<dbReference type="Proteomes" id="UP000178187">
    <property type="component" value="Unassembled WGS sequence"/>
</dbReference>
<dbReference type="SMART" id="SM00387">
    <property type="entry name" value="HATPase_c"/>
    <property type="match status" value="1"/>
</dbReference>
<dbReference type="InterPro" id="IPR003661">
    <property type="entry name" value="HisK_dim/P_dom"/>
</dbReference>
<keyword evidence="9" id="KW-1133">Transmembrane helix</keyword>
<dbReference type="InterPro" id="IPR005467">
    <property type="entry name" value="His_kinase_dom"/>
</dbReference>
<dbReference type="InterPro" id="IPR036890">
    <property type="entry name" value="HATPase_C_sf"/>
</dbReference>
<organism evidence="11 12">
    <name type="scientific">Candidatus Danuiimicrobium aquiferis</name>
    <dbReference type="NCBI Taxonomy" id="1801832"/>
    <lineage>
        <taxon>Bacteria</taxon>
        <taxon>Pseudomonadati</taxon>
        <taxon>Candidatus Omnitrophota</taxon>
        <taxon>Candidatus Danuiimicrobium</taxon>
    </lineage>
</organism>
<evidence type="ECO:0000256" key="3">
    <source>
        <dbReference type="ARBA" id="ARBA00022553"/>
    </source>
</evidence>
<gene>
    <name evidence="11" type="ORF">A3G33_06755</name>
</gene>
<dbReference type="EC" id="2.7.13.3" evidence="2"/>
<dbReference type="Pfam" id="PF00512">
    <property type="entry name" value="HisKA"/>
    <property type="match status" value="1"/>
</dbReference>
<dbReference type="SUPFAM" id="SSF47384">
    <property type="entry name" value="Homodimeric domain of signal transducing histidine kinase"/>
    <property type="match status" value="1"/>
</dbReference>
<name>A0A1G1L2L0_9BACT</name>
<dbReference type="PROSITE" id="PS50109">
    <property type="entry name" value="HIS_KIN"/>
    <property type="match status" value="1"/>
</dbReference>